<keyword evidence="1" id="KW-0472">Membrane</keyword>
<accession>A0A7W3QLN8</accession>
<dbReference type="RefSeq" id="WP_182843557.1">
    <property type="nucleotide sequence ID" value="NZ_BAAALP010000009.1"/>
</dbReference>
<evidence type="ECO:0000256" key="1">
    <source>
        <dbReference type="SAM" id="Phobius"/>
    </source>
</evidence>
<reference evidence="2 3" key="1">
    <citation type="submission" date="2020-08" db="EMBL/GenBank/DDBJ databases">
        <title>Genomic Encyclopedia of Type Strains, Phase IV (KMG-IV): sequencing the most valuable type-strain genomes for metagenomic binning, comparative biology and taxonomic classification.</title>
        <authorList>
            <person name="Goeker M."/>
        </authorList>
    </citation>
    <scope>NUCLEOTIDE SEQUENCE [LARGE SCALE GENOMIC DNA]</scope>
    <source>
        <strain evidence="2 3">DSM 44197</strain>
    </source>
</reference>
<comment type="caution">
    <text evidence="2">The sequence shown here is derived from an EMBL/GenBank/DDBJ whole genome shotgun (WGS) entry which is preliminary data.</text>
</comment>
<proteinExistence type="predicted"/>
<evidence type="ECO:0000313" key="3">
    <source>
        <dbReference type="Proteomes" id="UP000572680"/>
    </source>
</evidence>
<keyword evidence="1" id="KW-0812">Transmembrane</keyword>
<feature type="transmembrane region" description="Helical" evidence="1">
    <location>
        <begin position="42"/>
        <end position="62"/>
    </location>
</feature>
<dbReference type="EMBL" id="JACJIA010000003">
    <property type="protein sequence ID" value="MBA8951193.1"/>
    <property type="molecule type" value="Genomic_DNA"/>
</dbReference>
<evidence type="ECO:0000313" key="2">
    <source>
        <dbReference type="EMBL" id="MBA8951193.1"/>
    </source>
</evidence>
<sequence>MSGKGAIKAAAAQPAPGPDYVGRPVRAARVLVPFRRDPLKQVLGLVVVSTVVAGFTNALFVGRRG</sequence>
<gene>
    <name evidence="2" type="ORF">HNR61_002824</name>
</gene>
<dbReference type="AlphaFoldDB" id="A0A7W3QLN8"/>
<name>A0A7W3QLN8_ACTNM</name>
<keyword evidence="1" id="KW-1133">Transmembrane helix</keyword>
<dbReference type="Proteomes" id="UP000572680">
    <property type="component" value="Unassembled WGS sequence"/>
</dbReference>
<keyword evidence="3" id="KW-1185">Reference proteome</keyword>
<protein>
    <submittedName>
        <fullName evidence="2">Uncharacterized protein</fullName>
    </submittedName>
</protein>
<organism evidence="2 3">
    <name type="scientific">Actinomadura namibiensis</name>
    <dbReference type="NCBI Taxonomy" id="182080"/>
    <lineage>
        <taxon>Bacteria</taxon>
        <taxon>Bacillati</taxon>
        <taxon>Actinomycetota</taxon>
        <taxon>Actinomycetes</taxon>
        <taxon>Streptosporangiales</taxon>
        <taxon>Thermomonosporaceae</taxon>
        <taxon>Actinomadura</taxon>
    </lineage>
</organism>